<evidence type="ECO:0000256" key="4">
    <source>
        <dbReference type="PROSITE-ProRule" id="PRU00110"/>
    </source>
</evidence>
<dbReference type="Pfam" id="PF02518">
    <property type="entry name" value="HATPase_c"/>
    <property type="match status" value="1"/>
</dbReference>
<dbReference type="PRINTS" id="PR00344">
    <property type="entry name" value="BCTRLSENSOR"/>
</dbReference>
<accession>A0ABR9XSL4</accession>
<feature type="transmembrane region" description="Helical" evidence="6">
    <location>
        <begin position="120"/>
        <end position="145"/>
    </location>
</feature>
<dbReference type="InterPro" id="IPR001789">
    <property type="entry name" value="Sig_transdc_resp-reg_receiver"/>
</dbReference>
<dbReference type="PANTHER" id="PTHR43719">
    <property type="entry name" value="TWO-COMPONENT HISTIDINE KINASE"/>
    <property type="match status" value="1"/>
</dbReference>
<dbReference type="Pfam" id="PF00072">
    <property type="entry name" value="Response_reg"/>
    <property type="match status" value="2"/>
</dbReference>
<dbReference type="Gene3D" id="1.10.287.130">
    <property type="match status" value="1"/>
</dbReference>
<dbReference type="Pfam" id="PF01627">
    <property type="entry name" value="Hpt"/>
    <property type="match status" value="1"/>
</dbReference>
<dbReference type="PROSITE" id="PS50109">
    <property type="entry name" value="HIS_KIN"/>
    <property type="match status" value="1"/>
</dbReference>
<comment type="catalytic activity">
    <reaction evidence="1">
        <text>ATP + protein L-histidine = ADP + protein N-phospho-L-histidine.</text>
        <dbReference type="EC" id="2.7.13.3"/>
    </reaction>
</comment>
<dbReference type="InterPro" id="IPR011006">
    <property type="entry name" value="CheY-like_superfamily"/>
</dbReference>
<dbReference type="RefSeq" id="WP_175187329.1">
    <property type="nucleotide sequence ID" value="NZ_JABVZQ010000007.1"/>
</dbReference>
<feature type="domain" description="Response regulatory" evidence="8">
    <location>
        <begin position="590"/>
        <end position="706"/>
    </location>
</feature>
<evidence type="ECO:0000259" key="9">
    <source>
        <dbReference type="PROSITE" id="PS50894"/>
    </source>
</evidence>
<dbReference type="InterPro" id="IPR005467">
    <property type="entry name" value="His_kinase_dom"/>
</dbReference>
<dbReference type="InterPro" id="IPR008207">
    <property type="entry name" value="Sig_transdc_His_kin_Hpt_dom"/>
</dbReference>
<dbReference type="Gene3D" id="1.20.120.160">
    <property type="entry name" value="HPT domain"/>
    <property type="match status" value="1"/>
</dbReference>
<dbReference type="SUPFAM" id="SSF47226">
    <property type="entry name" value="Histidine-containing phosphotransfer domain, HPT domain"/>
    <property type="match status" value="1"/>
</dbReference>
<proteinExistence type="predicted"/>
<dbReference type="InterPro" id="IPR050956">
    <property type="entry name" value="2C_system_His_kinase"/>
</dbReference>
<dbReference type="Proteomes" id="UP000619838">
    <property type="component" value="Unassembled WGS sequence"/>
</dbReference>
<evidence type="ECO:0000256" key="1">
    <source>
        <dbReference type="ARBA" id="ARBA00000085"/>
    </source>
</evidence>
<evidence type="ECO:0000256" key="6">
    <source>
        <dbReference type="SAM" id="Phobius"/>
    </source>
</evidence>
<dbReference type="InterPro" id="IPR036641">
    <property type="entry name" value="HPT_dom_sf"/>
</dbReference>
<keyword evidence="6" id="KW-0472">Membrane</keyword>
<dbReference type="PANTHER" id="PTHR43719:SF28">
    <property type="entry name" value="PEROXIDE STRESS-ACTIVATED HISTIDINE KINASE MAK1-RELATED"/>
    <property type="match status" value="1"/>
</dbReference>
<dbReference type="SMART" id="SM00387">
    <property type="entry name" value="HATPase_c"/>
    <property type="match status" value="1"/>
</dbReference>
<comment type="caution">
    <text evidence="10">The sequence shown here is derived from an EMBL/GenBank/DDBJ whole genome shotgun (WGS) entry which is preliminary data.</text>
</comment>
<evidence type="ECO:0000256" key="3">
    <source>
        <dbReference type="ARBA" id="ARBA00022553"/>
    </source>
</evidence>
<gene>
    <name evidence="10" type="ORF">INT08_07135</name>
</gene>
<dbReference type="EC" id="2.7.13.3" evidence="2"/>
<keyword evidence="6" id="KW-0812">Transmembrane</keyword>
<keyword evidence="6" id="KW-1133">Transmembrane helix</keyword>
<evidence type="ECO:0000313" key="11">
    <source>
        <dbReference type="Proteomes" id="UP000619838"/>
    </source>
</evidence>
<feature type="modified residue" description="4-aspartylphosphate" evidence="5">
    <location>
        <position position="639"/>
    </location>
</feature>
<dbReference type="PROSITE" id="PS50894">
    <property type="entry name" value="HPT"/>
    <property type="match status" value="1"/>
</dbReference>
<evidence type="ECO:0000313" key="10">
    <source>
        <dbReference type="EMBL" id="MBF0636943.1"/>
    </source>
</evidence>
<dbReference type="Gene3D" id="3.30.565.10">
    <property type="entry name" value="Histidine kinase-like ATPase, C-terminal domain"/>
    <property type="match status" value="1"/>
</dbReference>
<dbReference type="InterPro" id="IPR003594">
    <property type="entry name" value="HATPase_dom"/>
</dbReference>
<dbReference type="InterPro" id="IPR036890">
    <property type="entry name" value="HATPase_C_sf"/>
</dbReference>
<sequence length="826" mass="93007">MTSIQTAITACINKARDFLRHDYEQNRLTIDLIRYIALWGHPLYYVICAILLPQPYESLELRFASPITFIPLLFYKRYPDAFKPWLNLYWYLWITFTFPFIFTFLMLMNEMSGLWLVAETVMLVVFMIFIPNYFILFALLVAGLWSAYIAYVQVTGEHLSLTTDIIENFVSIPIAVLLGLVLNYTNKKGAMAHERNRLLQSLAGSIAHEMRNPLGQVRQCLNSIQKILPPFRSSNPSISMTGQNLNRIYQRVSHGQMAVKRGTQVIDMILGEIRESPIDPESFSYASAGRIIRKALDEYGYENEDERQRVSADTRDSFICHISETLFIFVIFNLLKNALYYIGSHTGSHISIRLKKGEKVNTVFFRDTGPGISPEELPHIFDSFHTKGKKDGTGLGLAYCKRIMNAFGGDISCDSIKGSYTEFTLTFPVVAQEKLQRFNAHIIDNARPDFHGKRILAVDDEQSQRLVIEQFLRPLGVHIDLASNGPEALAEVSNSRYDLIIMDINMPGMNGYETVEQLRMLERSNSASPVPIVAYSAEPAYIAGPMAEKAGMQAMISKPCSQAELINALRSVLRRTTTAEISKHRLDSTRILLVDDSALNRELLAMVLTDAGLHPAIAVNGEDGWNMLQKERFDMLITDIHMPGLDGLDLTRRIRESRTAELRELPIIGLSGSAEEETAARNAGMNDFKLKTETPENLINTIKNQLSTSRAATHCPSRQAAAIDLERAAEATGLSEDNLKQLFRTFLEQTRNKPAIIQQALDRNELEKVQAEAHTIKGSAAIFGAEELSSSAHRVEHSCRNGTTENLAEQVGTMLRHLQQVRNFSD</sequence>
<evidence type="ECO:0000259" key="8">
    <source>
        <dbReference type="PROSITE" id="PS50110"/>
    </source>
</evidence>
<dbReference type="EMBL" id="JADGII010000010">
    <property type="protein sequence ID" value="MBF0636943.1"/>
    <property type="molecule type" value="Genomic_DNA"/>
</dbReference>
<feature type="modified residue" description="4-aspartylphosphate" evidence="5">
    <location>
        <position position="503"/>
    </location>
</feature>
<keyword evidence="11" id="KW-1185">Reference proteome</keyword>
<dbReference type="SUPFAM" id="SSF55874">
    <property type="entry name" value="ATPase domain of HSP90 chaperone/DNA topoisomerase II/histidine kinase"/>
    <property type="match status" value="1"/>
</dbReference>
<dbReference type="CDD" id="cd00088">
    <property type="entry name" value="HPT"/>
    <property type="match status" value="1"/>
</dbReference>
<dbReference type="SUPFAM" id="SSF52172">
    <property type="entry name" value="CheY-like"/>
    <property type="match status" value="2"/>
</dbReference>
<feature type="transmembrane region" description="Helical" evidence="6">
    <location>
        <begin position="165"/>
        <end position="185"/>
    </location>
</feature>
<feature type="transmembrane region" description="Helical" evidence="6">
    <location>
        <begin position="88"/>
        <end position="108"/>
    </location>
</feature>
<feature type="domain" description="Response regulatory" evidence="8">
    <location>
        <begin position="454"/>
        <end position="573"/>
    </location>
</feature>
<evidence type="ECO:0000259" key="7">
    <source>
        <dbReference type="PROSITE" id="PS50109"/>
    </source>
</evidence>
<feature type="domain" description="HPt" evidence="9">
    <location>
        <begin position="735"/>
        <end position="826"/>
    </location>
</feature>
<dbReference type="Gene3D" id="3.40.50.2300">
    <property type="match status" value="2"/>
</dbReference>
<feature type="domain" description="Histidine kinase" evidence="7">
    <location>
        <begin position="205"/>
        <end position="431"/>
    </location>
</feature>
<reference evidence="10 11" key="1">
    <citation type="journal article" date="2020" name="Microorganisms">
        <title>Simultaneous Genome Sequencing of Prosthecochloris ethylica and Desulfuromonas acetoxidans within a Syntrophic Mixture Reveals Unique Pili and Protein Interactions.</title>
        <authorList>
            <person name="Kyndt J.A."/>
            <person name="Van Beeumen J.J."/>
            <person name="Meyer T.E."/>
        </authorList>
    </citation>
    <scope>NUCLEOTIDE SEQUENCE [LARGE SCALE GENOMIC DNA]</scope>
    <source>
        <strain evidence="10 11">N3</strain>
    </source>
</reference>
<protein>
    <recommendedName>
        <fullName evidence="2">histidine kinase</fullName>
        <ecNumber evidence="2">2.7.13.3</ecNumber>
    </recommendedName>
</protein>
<evidence type="ECO:0000256" key="2">
    <source>
        <dbReference type="ARBA" id="ARBA00012438"/>
    </source>
</evidence>
<keyword evidence="3 5" id="KW-0597">Phosphoprotein</keyword>
<evidence type="ECO:0000256" key="5">
    <source>
        <dbReference type="PROSITE-ProRule" id="PRU00169"/>
    </source>
</evidence>
<dbReference type="SMART" id="SM00448">
    <property type="entry name" value="REC"/>
    <property type="match status" value="2"/>
</dbReference>
<dbReference type="PROSITE" id="PS50110">
    <property type="entry name" value="RESPONSE_REGULATORY"/>
    <property type="match status" value="2"/>
</dbReference>
<dbReference type="CDD" id="cd00075">
    <property type="entry name" value="HATPase"/>
    <property type="match status" value="1"/>
</dbReference>
<feature type="modified residue" description="Phosphohistidine" evidence="4">
    <location>
        <position position="774"/>
    </location>
</feature>
<name>A0ABR9XSL4_9CHLB</name>
<dbReference type="CDD" id="cd17546">
    <property type="entry name" value="REC_hyHK_CKI1_RcsC-like"/>
    <property type="match status" value="2"/>
</dbReference>
<dbReference type="InterPro" id="IPR004358">
    <property type="entry name" value="Sig_transdc_His_kin-like_C"/>
</dbReference>
<organism evidence="10 11">
    <name type="scientific">Prosthecochloris ethylica</name>
    <dbReference type="NCBI Taxonomy" id="2743976"/>
    <lineage>
        <taxon>Bacteria</taxon>
        <taxon>Pseudomonadati</taxon>
        <taxon>Chlorobiota</taxon>
        <taxon>Chlorobiia</taxon>
        <taxon>Chlorobiales</taxon>
        <taxon>Chlorobiaceae</taxon>
        <taxon>Prosthecochloris</taxon>
    </lineage>
</organism>